<evidence type="ECO:0000313" key="6">
    <source>
        <dbReference type="Proteomes" id="UP000279271"/>
    </source>
</evidence>
<feature type="region of interest" description="Disordered" evidence="3">
    <location>
        <begin position="672"/>
        <end position="692"/>
    </location>
</feature>
<dbReference type="GO" id="GO:0005525">
    <property type="term" value="F:GTP binding"/>
    <property type="evidence" value="ECO:0007669"/>
    <property type="project" value="InterPro"/>
</dbReference>
<dbReference type="PANTHER" id="PTHR24184:SF11">
    <property type="entry name" value="ANKYRIN REPEAT AND SOCS BOX CONTAINING 3"/>
    <property type="match status" value="1"/>
</dbReference>
<comment type="caution">
    <text evidence="5">The sequence shown here is derived from an EMBL/GenBank/DDBJ whole genome shotgun (WGS) entry which is preliminary data.</text>
</comment>
<evidence type="ECO:0000259" key="4">
    <source>
        <dbReference type="PROSITE" id="PS51720"/>
    </source>
</evidence>
<evidence type="ECO:0000256" key="1">
    <source>
        <dbReference type="ARBA" id="ARBA00022741"/>
    </source>
</evidence>
<organism evidence="5 6">
    <name type="scientific">Auxenochlorella protothecoides</name>
    <name type="common">Green microalga</name>
    <name type="synonym">Chlorella protothecoides</name>
    <dbReference type="NCBI Taxonomy" id="3075"/>
    <lineage>
        <taxon>Eukaryota</taxon>
        <taxon>Viridiplantae</taxon>
        <taxon>Chlorophyta</taxon>
        <taxon>core chlorophytes</taxon>
        <taxon>Trebouxiophyceae</taxon>
        <taxon>Chlorellales</taxon>
        <taxon>Chlorellaceae</taxon>
        <taxon>Auxenochlorella</taxon>
    </lineage>
</organism>
<protein>
    <recommendedName>
        <fullName evidence="4">AIG1-type G domain-containing protein</fullName>
    </recommendedName>
</protein>
<feature type="repeat" description="ANK" evidence="2">
    <location>
        <begin position="154"/>
        <end position="176"/>
    </location>
</feature>
<feature type="domain" description="AIG1-type G" evidence="4">
    <location>
        <begin position="368"/>
        <end position="599"/>
    </location>
</feature>
<dbReference type="Pfam" id="PF12796">
    <property type="entry name" value="Ank_2"/>
    <property type="match status" value="1"/>
</dbReference>
<dbReference type="PROSITE" id="PS51720">
    <property type="entry name" value="G_AIG1"/>
    <property type="match status" value="1"/>
</dbReference>
<keyword evidence="1" id="KW-0547">Nucleotide-binding</keyword>
<dbReference type="EMBL" id="QOKY01000205">
    <property type="protein sequence ID" value="RMZ52448.1"/>
    <property type="molecule type" value="Genomic_DNA"/>
</dbReference>
<name>A0A3M7KPH6_AUXPR</name>
<dbReference type="Proteomes" id="UP000279271">
    <property type="component" value="Unassembled WGS sequence"/>
</dbReference>
<evidence type="ECO:0000256" key="3">
    <source>
        <dbReference type="SAM" id="MobiDB-lite"/>
    </source>
</evidence>
<accession>A0A3M7KPH6</accession>
<dbReference type="InterPro" id="IPR002110">
    <property type="entry name" value="Ankyrin_rpt"/>
</dbReference>
<dbReference type="SMART" id="SM00248">
    <property type="entry name" value="ANK"/>
    <property type="match status" value="2"/>
</dbReference>
<dbReference type="Gene3D" id="1.25.40.20">
    <property type="entry name" value="Ankyrin repeat-containing domain"/>
    <property type="match status" value="1"/>
</dbReference>
<dbReference type="PANTHER" id="PTHR24184">
    <property type="entry name" value="SI:CH211-189E2.2"/>
    <property type="match status" value="1"/>
</dbReference>
<proteinExistence type="predicted"/>
<feature type="repeat" description="ANK" evidence="2">
    <location>
        <begin position="190"/>
        <end position="222"/>
    </location>
</feature>
<dbReference type="Pfam" id="PF04548">
    <property type="entry name" value="AIG1"/>
    <property type="match status" value="1"/>
</dbReference>
<dbReference type="InterPro" id="IPR036770">
    <property type="entry name" value="Ankyrin_rpt-contain_sf"/>
</dbReference>
<dbReference type="PROSITE" id="PS50088">
    <property type="entry name" value="ANK_REPEAT"/>
    <property type="match status" value="2"/>
</dbReference>
<reference evidence="6" key="1">
    <citation type="journal article" date="2018" name="Algal Res.">
        <title>Characterization of plant carbon substrate utilization by Auxenochlorella protothecoides.</title>
        <authorList>
            <person name="Vogler B.W."/>
            <person name="Starkenburg S.R."/>
            <person name="Sudasinghe N."/>
            <person name="Schambach J.Y."/>
            <person name="Rollin J.A."/>
            <person name="Pattathil S."/>
            <person name="Barry A.N."/>
        </authorList>
    </citation>
    <scope>NUCLEOTIDE SEQUENCE [LARGE SCALE GENOMIC DNA]</scope>
    <source>
        <strain evidence="6">UTEX 25</strain>
    </source>
</reference>
<keyword evidence="2" id="KW-0040">ANK repeat</keyword>
<feature type="compositionally biased region" description="Basic and acidic residues" evidence="3">
    <location>
        <begin position="675"/>
        <end position="692"/>
    </location>
</feature>
<sequence length="692" mass="73944">MQQQLSQAQEALQNPEIQAQMADMMQTMQNPQFIARMAELKSGRNLHIPFLVLIAGTNTATLQEDPDLKPLFEEIKKEGMSGLMKYMNDPVLLSKVGQKLGDLGAGGPAPVAGATAPPAEEAPIRNILDACKAGDLEAVEDYAAVGKGRLQDEEGRCALHYAAAFGRPEVVGLLLEGPDAAFLLACPDGQGMTPIHYAAGYGHPDILAALLEAGGDAGARTGDGRSALDIVRQAPANPVNRREDLGRYAPQFEEVGSDVDHEEYEASNLNVEAVSDPPGSEEEGQRQATLEELLIGSEGINIYIPGIGNVPLSSLGQLTQQFGGGGGPPRQAPQPEVGERAWAGFRQLPEPTQSAILGLTVDAHARGDEEFTLLLLGKGGVGKSATVNSLLGERAAIVSGFQATTNRPAAYTRTLPDGFRFTVIDTPSLLEQDAVSTMRLEGVAEAIRDTPIDAVLYLDRLDVYATDGTDEQLVDAITAHFGADIWDQAVLGFTRATPEAPPLGTDFAAWVEQRPAQLAALVRKAQARYGGGRQGGKAAPAPALPVALLENHSACPQNGEGERLVPGGVAWVSALVRALRELRHARGGAWRHDAVAAARAANPDRRRKWLIPLVLAAQVALKLLLDRVLEWDQVAGDEDGPFDPQTVRERARELQARKALLRKQALAQKRRLARGKAEMAKLARGEVDNDDE</sequence>
<dbReference type="PROSITE" id="PS50297">
    <property type="entry name" value="ANK_REP_REGION"/>
    <property type="match status" value="2"/>
</dbReference>
<gene>
    <name evidence="5" type="ORF">APUTEX25_000027</name>
</gene>
<dbReference type="InterPro" id="IPR027417">
    <property type="entry name" value="P-loop_NTPase"/>
</dbReference>
<dbReference type="SUPFAM" id="SSF48403">
    <property type="entry name" value="Ankyrin repeat"/>
    <property type="match status" value="1"/>
</dbReference>
<evidence type="ECO:0000313" key="5">
    <source>
        <dbReference type="EMBL" id="RMZ52448.1"/>
    </source>
</evidence>
<dbReference type="Gene3D" id="3.40.50.300">
    <property type="entry name" value="P-loop containing nucleotide triphosphate hydrolases"/>
    <property type="match status" value="1"/>
</dbReference>
<dbReference type="AlphaFoldDB" id="A0A3M7KPH6"/>
<dbReference type="InterPro" id="IPR006703">
    <property type="entry name" value="G_AIG1"/>
</dbReference>
<dbReference type="SUPFAM" id="SSF52540">
    <property type="entry name" value="P-loop containing nucleoside triphosphate hydrolases"/>
    <property type="match status" value="1"/>
</dbReference>
<evidence type="ECO:0000256" key="2">
    <source>
        <dbReference type="PROSITE-ProRule" id="PRU00023"/>
    </source>
</evidence>